<dbReference type="InterPro" id="IPR041586">
    <property type="entry name" value="PsrA_TetR_C"/>
</dbReference>
<gene>
    <name evidence="6" type="ORF">EZH22_11735</name>
</gene>
<feature type="DNA-binding region" description="H-T-H motif" evidence="4">
    <location>
        <begin position="33"/>
        <end position="52"/>
    </location>
</feature>
<keyword evidence="2 4" id="KW-0238">DNA-binding</keyword>
<evidence type="ECO:0000256" key="4">
    <source>
        <dbReference type="PROSITE-ProRule" id="PRU00335"/>
    </source>
</evidence>
<dbReference type="RefSeq" id="WP_203195794.1">
    <property type="nucleotide sequence ID" value="NZ_CP063362.1"/>
</dbReference>
<evidence type="ECO:0000313" key="7">
    <source>
        <dbReference type="Proteomes" id="UP000596427"/>
    </source>
</evidence>
<evidence type="ECO:0000256" key="3">
    <source>
        <dbReference type="ARBA" id="ARBA00023163"/>
    </source>
</evidence>
<protein>
    <submittedName>
        <fullName evidence="6">TetR family transcriptional regulator</fullName>
    </submittedName>
</protein>
<dbReference type="PANTHER" id="PTHR30055">
    <property type="entry name" value="HTH-TYPE TRANSCRIPTIONAL REGULATOR RUTR"/>
    <property type="match status" value="1"/>
</dbReference>
<dbReference type="Proteomes" id="UP000596427">
    <property type="component" value="Chromosome"/>
</dbReference>
<dbReference type="PROSITE" id="PS50977">
    <property type="entry name" value="HTH_TETR_2"/>
    <property type="match status" value="1"/>
</dbReference>
<evidence type="ECO:0000256" key="2">
    <source>
        <dbReference type="ARBA" id="ARBA00023125"/>
    </source>
</evidence>
<evidence type="ECO:0000313" key="6">
    <source>
        <dbReference type="EMBL" id="QRG08878.1"/>
    </source>
</evidence>
<dbReference type="PRINTS" id="PR00455">
    <property type="entry name" value="HTHTETR"/>
</dbReference>
<dbReference type="EMBL" id="CP063362">
    <property type="protein sequence ID" value="QRG08878.1"/>
    <property type="molecule type" value="Genomic_DNA"/>
</dbReference>
<name>A0A974PSC0_9HYPH</name>
<evidence type="ECO:0000256" key="1">
    <source>
        <dbReference type="ARBA" id="ARBA00023015"/>
    </source>
</evidence>
<evidence type="ECO:0000259" key="5">
    <source>
        <dbReference type="PROSITE" id="PS50977"/>
    </source>
</evidence>
<keyword evidence="7" id="KW-1185">Reference proteome</keyword>
<accession>A0A974PSC0</accession>
<dbReference type="KEGG" id="xdi:EZH22_11735"/>
<dbReference type="Pfam" id="PF00440">
    <property type="entry name" value="TetR_N"/>
    <property type="match status" value="1"/>
</dbReference>
<proteinExistence type="predicted"/>
<dbReference type="AlphaFoldDB" id="A0A974PSC0"/>
<organism evidence="6 7">
    <name type="scientific">Xanthobacter dioxanivorans</name>
    <dbReference type="NCBI Taxonomy" id="2528964"/>
    <lineage>
        <taxon>Bacteria</taxon>
        <taxon>Pseudomonadati</taxon>
        <taxon>Pseudomonadota</taxon>
        <taxon>Alphaproteobacteria</taxon>
        <taxon>Hyphomicrobiales</taxon>
        <taxon>Xanthobacteraceae</taxon>
        <taxon>Xanthobacter</taxon>
    </lineage>
</organism>
<sequence>MKKVKGVPALPTRERILNAAEHLFAARGYDATSLRDIAIDAGTRTGLVSYHFQSKEALYETLISRRSTEIGRLRLELLHAERRKCMPNPVPAERIVYAYTWPFLDLSRSEDPGWASYTKLISGVANSARWASLIGTYYDPVATVFLSEFQRTLPGCPREKIVAAFTFMVSAMLSIAAETRRTDNLSNGALPSTDLTRMFDIMLPFISAGFDRLGADGGDAHAGREG</sequence>
<dbReference type="Gene3D" id="1.10.357.10">
    <property type="entry name" value="Tetracycline Repressor, domain 2"/>
    <property type="match status" value="1"/>
</dbReference>
<keyword evidence="1" id="KW-0805">Transcription regulation</keyword>
<dbReference type="GO" id="GO:0000976">
    <property type="term" value="F:transcription cis-regulatory region binding"/>
    <property type="evidence" value="ECO:0007669"/>
    <property type="project" value="TreeGrafter"/>
</dbReference>
<dbReference type="InterPro" id="IPR036271">
    <property type="entry name" value="Tet_transcr_reg_TetR-rel_C_sf"/>
</dbReference>
<dbReference type="InterPro" id="IPR050109">
    <property type="entry name" value="HTH-type_TetR-like_transc_reg"/>
</dbReference>
<dbReference type="SUPFAM" id="SSF46689">
    <property type="entry name" value="Homeodomain-like"/>
    <property type="match status" value="1"/>
</dbReference>
<dbReference type="InterPro" id="IPR009057">
    <property type="entry name" value="Homeodomain-like_sf"/>
</dbReference>
<dbReference type="Pfam" id="PF17939">
    <property type="entry name" value="TetR_C_30"/>
    <property type="match status" value="1"/>
</dbReference>
<keyword evidence="3" id="KW-0804">Transcription</keyword>
<dbReference type="PANTHER" id="PTHR30055:SF234">
    <property type="entry name" value="HTH-TYPE TRANSCRIPTIONAL REGULATOR BETI"/>
    <property type="match status" value="1"/>
</dbReference>
<dbReference type="InterPro" id="IPR001647">
    <property type="entry name" value="HTH_TetR"/>
</dbReference>
<feature type="domain" description="HTH tetR-type" evidence="5">
    <location>
        <begin position="10"/>
        <end position="70"/>
    </location>
</feature>
<dbReference type="GO" id="GO:0003700">
    <property type="term" value="F:DNA-binding transcription factor activity"/>
    <property type="evidence" value="ECO:0007669"/>
    <property type="project" value="TreeGrafter"/>
</dbReference>
<dbReference type="SUPFAM" id="SSF48498">
    <property type="entry name" value="Tetracyclin repressor-like, C-terminal domain"/>
    <property type="match status" value="1"/>
</dbReference>
<reference evidence="6 7" key="1">
    <citation type="submission" date="2020-10" db="EMBL/GenBank/DDBJ databases">
        <title>Degradation of 1,4-Dioxane by Xanthobacter sp. YN2, via a Novel Group-2 Soluble Di-Iron Monooxygenase.</title>
        <authorList>
            <person name="Ma F."/>
            <person name="Wang Y."/>
            <person name="Yang J."/>
            <person name="Guo H."/>
            <person name="Su D."/>
            <person name="Yu L."/>
        </authorList>
    </citation>
    <scope>NUCLEOTIDE SEQUENCE [LARGE SCALE GENOMIC DNA]</scope>
    <source>
        <strain evidence="6 7">YN2</strain>
    </source>
</reference>